<protein>
    <submittedName>
        <fullName evidence="1">Uncharacterized protein</fullName>
    </submittedName>
</protein>
<proteinExistence type="predicted"/>
<gene>
    <name evidence="1" type="ORF">L1987_56686</name>
</gene>
<evidence type="ECO:0000313" key="2">
    <source>
        <dbReference type="Proteomes" id="UP001056120"/>
    </source>
</evidence>
<dbReference type="Proteomes" id="UP001056120">
    <property type="component" value="Linkage Group LG18"/>
</dbReference>
<accession>A0ACB9EDI2</accession>
<reference evidence="2" key="1">
    <citation type="journal article" date="2022" name="Mol. Ecol. Resour.">
        <title>The genomes of chicory, endive, great burdock and yacon provide insights into Asteraceae palaeo-polyploidization history and plant inulin production.</title>
        <authorList>
            <person name="Fan W."/>
            <person name="Wang S."/>
            <person name="Wang H."/>
            <person name="Wang A."/>
            <person name="Jiang F."/>
            <person name="Liu H."/>
            <person name="Zhao H."/>
            <person name="Xu D."/>
            <person name="Zhang Y."/>
        </authorList>
    </citation>
    <scope>NUCLEOTIDE SEQUENCE [LARGE SCALE GENOMIC DNA]</scope>
    <source>
        <strain evidence="2">cv. Yunnan</strain>
    </source>
</reference>
<evidence type="ECO:0000313" key="1">
    <source>
        <dbReference type="EMBL" id="KAI3756862.1"/>
    </source>
</evidence>
<reference evidence="1 2" key="2">
    <citation type="journal article" date="2022" name="Mol. Ecol. Resour.">
        <title>The genomes of chicory, endive, great burdock and yacon provide insights into Asteraceae paleo-polyploidization history and plant inulin production.</title>
        <authorList>
            <person name="Fan W."/>
            <person name="Wang S."/>
            <person name="Wang H."/>
            <person name="Wang A."/>
            <person name="Jiang F."/>
            <person name="Liu H."/>
            <person name="Zhao H."/>
            <person name="Xu D."/>
            <person name="Zhang Y."/>
        </authorList>
    </citation>
    <scope>NUCLEOTIDE SEQUENCE [LARGE SCALE GENOMIC DNA]</scope>
    <source>
        <strain evidence="2">cv. Yunnan</strain>
        <tissue evidence="1">Leaves</tissue>
    </source>
</reference>
<organism evidence="1 2">
    <name type="scientific">Smallanthus sonchifolius</name>
    <dbReference type="NCBI Taxonomy" id="185202"/>
    <lineage>
        <taxon>Eukaryota</taxon>
        <taxon>Viridiplantae</taxon>
        <taxon>Streptophyta</taxon>
        <taxon>Embryophyta</taxon>
        <taxon>Tracheophyta</taxon>
        <taxon>Spermatophyta</taxon>
        <taxon>Magnoliopsida</taxon>
        <taxon>eudicotyledons</taxon>
        <taxon>Gunneridae</taxon>
        <taxon>Pentapetalae</taxon>
        <taxon>asterids</taxon>
        <taxon>campanulids</taxon>
        <taxon>Asterales</taxon>
        <taxon>Asteraceae</taxon>
        <taxon>Asteroideae</taxon>
        <taxon>Heliantheae alliance</taxon>
        <taxon>Millerieae</taxon>
        <taxon>Smallanthus</taxon>
    </lineage>
</organism>
<name>A0ACB9EDI2_9ASTR</name>
<keyword evidence="2" id="KW-1185">Reference proteome</keyword>
<comment type="caution">
    <text evidence="1">The sequence shown here is derived from an EMBL/GenBank/DDBJ whole genome shotgun (WGS) entry which is preliminary data.</text>
</comment>
<dbReference type="EMBL" id="CM042035">
    <property type="protein sequence ID" value="KAI3756862.1"/>
    <property type="molecule type" value="Genomic_DNA"/>
</dbReference>
<sequence>MVEGDVVDNRVVVHTKDTSTSSIQIPILNQTNYIVLSIKIKAAFRVHGILDSLEPKNSDPIDVKKNDMAVSLLFQEIPETLVLQVAQYETAKEIWEALKIRYIGAERVREARLGTLDSEFEALKMHSSESIDEFAAKLSNLVSKANSLGHIYEEKKLGTGSSTESQGKLLFNKATSSYKNRSSENSNNKGGGQNSQSRGSKGRDTGQNKNSKNTPDSHSDRHKNKGKDCSKVQCFRCDQFGHFASICPERKKKQDQDSNKQESNLTQTEDVDPDLFMVQCNLESVFLNEEKVIPSRFDDESREEEIWYLDNGASNHMTGNSTYFSEINERITGKVKFGDGSCVEIKGKGSIILNTKNGEHRLLTEIEDPAWLWHARLGHLNFDSLKILSTKGMVHGHSIMSSTPPPSPNASGHKAPVLSSPEPKRRWTTSIDQGEPSNARALEYALNWDVYPHMIQRWIEMGDVPSPYFGSASSSSTLPSLPCTMEQAFAAFVSYMLKELSFVQDATEEIPKLLENGPQVEKNKVGVEHLTTELAATDHVHNLLVDRVAHLETRADTMDGDMEGVLERLAAMEAQLHVANHTAEGLQGRVTHLEAQLQAALFSEYIPVSDDEEEPFEDEPFEEEPFEEEPVEEEPVEIDDAQSYVSFDDEEA</sequence>